<gene>
    <name evidence="2" type="ORF">P7122_04245</name>
</gene>
<evidence type="ECO:0000256" key="1">
    <source>
        <dbReference type="SAM" id="Phobius"/>
    </source>
</evidence>
<keyword evidence="3" id="KW-1185">Reference proteome</keyword>
<comment type="caution">
    <text evidence="2">The sequence shown here is derived from an EMBL/GenBank/DDBJ whole genome shotgun (WGS) entry which is preliminary data.</text>
</comment>
<accession>A0ABT6FZ47</accession>
<keyword evidence="1" id="KW-1133">Transmembrane helix</keyword>
<dbReference type="Proteomes" id="UP001529085">
    <property type="component" value="Unassembled WGS sequence"/>
</dbReference>
<proteinExistence type="predicted"/>
<dbReference type="RefSeq" id="WP_278004536.1">
    <property type="nucleotide sequence ID" value="NZ_JARSBN010000002.1"/>
</dbReference>
<evidence type="ECO:0000313" key="3">
    <source>
        <dbReference type="Proteomes" id="UP001529085"/>
    </source>
</evidence>
<name>A0ABT6FZ47_9FLAO</name>
<evidence type="ECO:0000313" key="2">
    <source>
        <dbReference type="EMBL" id="MDG4715069.1"/>
    </source>
</evidence>
<feature type="transmembrane region" description="Helical" evidence="1">
    <location>
        <begin position="120"/>
        <end position="138"/>
    </location>
</feature>
<protein>
    <submittedName>
        <fullName evidence="2">Uncharacterized protein</fullName>
    </submittedName>
</protein>
<dbReference type="EMBL" id="JARSBN010000002">
    <property type="protein sequence ID" value="MDG4715069.1"/>
    <property type="molecule type" value="Genomic_DNA"/>
</dbReference>
<feature type="transmembrane region" description="Helical" evidence="1">
    <location>
        <begin position="88"/>
        <end position="108"/>
    </location>
</feature>
<keyword evidence="1" id="KW-0812">Transmembrane</keyword>
<sequence length="153" mass="18178">MYFKRIKITELSTEKIESNVRLLSLRRHTSLDFKSASTYVAEPNKFFLGYENDRKIDLLRIITPFERLLPKIIVTFDKTNFQEYKLRLKLISMVSLILLTIGLIFNLVYSIQNGRLESDFGSIVIVNLIFYLLLFVEYKLVKRKMDLTLNWKE</sequence>
<keyword evidence="1" id="KW-0472">Membrane</keyword>
<organism evidence="2 3">
    <name type="scientific">Winogradskyella marincola</name>
    <dbReference type="NCBI Taxonomy" id="3037795"/>
    <lineage>
        <taxon>Bacteria</taxon>
        <taxon>Pseudomonadati</taxon>
        <taxon>Bacteroidota</taxon>
        <taxon>Flavobacteriia</taxon>
        <taxon>Flavobacteriales</taxon>
        <taxon>Flavobacteriaceae</taxon>
        <taxon>Winogradskyella</taxon>
    </lineage>
</organism>
<reference evidence="2 3" key="1">
    <citation type="submission" date="2023-03" db="EMBL/GenBank/DDBJ databases">
        <title>Strain YYF002 represents a novel species in the genus Winogradskyella isolated from seawater.</title>
        <authorList>
            <person name="Fu Z.-Y."/>
        </authorList>
    </citation>
    <scope>NUCLEOTIDE SEQUENCE [LARGE SCALE GENOMIC DNA]</scope>
    <source>
        <strain evidence="2 3">YYF002</strain>
    </source>
</reference>